<evidence type="ECO:0000259" key="1">
    <source>
        <dbReference type="Pfam" id="PF03435"/>
    </source>
</evidence>
<dbReference type="PANTHER" id="PTHR43796:SF2">
    <property type="entry name" value="CARBOXYNORSPERMIDINE SYNTHASE"/>
    <property type="match status" value="1"/>
</dbReference>
<dbReference type="Pfam" id="PF03435">
    <property type="entry name" value="Sacchrp_dh_NADP"/>
    <property type="match status" value="1"/>
</dbReference>
<evidence type="ECO:0000313" key="2">
    <source>
        <dbReference type="EMBL" id="MBN8431866.1"/>
    </source>
</evidence>
<sequence length="389" mass="41836">MSPLNMLRKRVLILGGYGTFGSRIAEMLSDEPGLHIILAGHDRFKATLLADRLQQQPADGDSPACTFEGLRLDHHSVNLAAQLKALNLDLLIHCAGPFQQQGYHVPEACIANGIHYLDIADATEFVGNIATLDQRAIKSGASVISGASSLPALSSAVLKVLSASFTHIEDVDISIAPAHRISRGLATVRAGFESLGKTLTLTRDGQPVASYAGDDLRKVTLGHPVGKRLVCNFDVPDLKLAPEHMPGIKNLHFGTGVQPRPLQWGLALCARLARIRRPTFLPDPLPHFARLGHWLAARWPGGSNHGGMLIEVSGELDGRRAQARWQILGLNGDGPWIPAAPAAAMARKLIHSARVAPGARPCWQLLSLDEILRELAPYSVVTSVELPDS</sequence>
<dbReference type="Gene3D" id="3.40.50.720">
    <property type="entry name" value="NAD(P)-binding Rossmann-like Domain"/>
    <property type="match status" value="1"/>
</dbReference>
<dbReference type="Proteomes" id="UP000664293">
    <property type="component" value="Unassembled WGS sequence"/>
</dbReference>
<evidence type="ECO:0000313" key="3">
    <source>
        <dbReference type="Proteomes" id="UP000664293"/>
    </source>
</evidence>
<dbReference type="InterPro" id="IPR036291">
    <property type="entry name" value="NAD(P)-bd_dom_sf"/>
</dbReference>
<accession>A0ABS3E991</accession>
<proteinExistence type="predicted"/>
<dbReference type="SUPFAM" id="SSF51735">
    <property type="entry name" value="NAD(P)-binding Rossmann-fold domains"/>
    <property type="match status" value="1"/>
</dbReference>
<comment type="caution">
    <text evidence="2">The sequence shown here is derived from an EMBL/GenBank/DDBJ whole genome shotgun (WGS) entry which is preliminary data.</text>
</comment>
<dbReference type="PANTHER" id="PTHR43796">
    <property type="entry name" value="CARBOXYNORSPERMIDINE SYNTHASE"/>
    <property type="match status" value="1"/>
</dbReference>
<dbReference type="RefSeq" id="WP_207003015.1">
    <property type="nucleotide sequence ID" value="NZ_JAEKJR010000002.1"/>
</dbReference>
<dbReference type="EMBL" id="JAEKJR010000002">
    <property type="protein sequence ID" value="MBN8431866.1"/>
    <property type="molecule type" value="Genomic_DNA"/>
</dbReference>
<organism evidence="2 3">
    <name type="scientific">Microbulbifer salipaludis</name>
    <dbReference type="NCBI Taxonomy" id="187980"/>
    <lineage>
        <taxon>Bacteria</taxon>
        <taxon>Pseudomonadati</taxon>
        <taxon>Pseudomonadota</taxon>
        <taxon>Gammaproteobacteria</taxon>
        <taxon>Cellvibrionales</taxon>
        <taxon>Microbulbiferaceae</taxon>
        <taxon>Microbulbifer</taxon>
    </lineage>
</organism>
<keyword evidence="3" id="KW-1185">Reference proteome</keyword>
<name>A0ABS3E991_9GAMM</name>
<dbReference type="InterPro" id="IPR005097">
    <property type="entry name" value="Sacchrp_dh_NADP-bd"/>
</dbReference>
<protein>
    <submittedName>
        <fullName evidence="2">Saccharopine dehydrogenase NADP-binding domain-containing protein</fullName>
    </submittedName>
</protein>
<reference evidence="2 3" key="1">
    <citation type="submission" date="2020-12" db="EMBL/GenBank/DDBJ databases">
        <title>Oil enriched cultivation method for isolating marine PHA-producing bacteria.</title>
        <authorList>
            <person name="Zheng W."/>
            <person name="Yu S."/>
            <person name="Huang Y."/>
        </authorList>
    </citation>
    <scope>NUCLEOTIDE SEQUENCE [LARGE SCALE GENOMIC DNA]</scope>
    <source>
        <strain evidence="2 3">SN0-2</strain>
    </source>
</reference>
<feature type="domain" description="Saccharopine dehydrogenase NADP binding" evidence="1">
    <location>
        <begin position="11"/>
        <end position="139"/>
    </location>
</feature>
<gene>
    <name evidence="2" type="ORF">JF535_13505</name>
</gene>